<dbReference type="EMBL" id="BLQM01000016">
    <property type="protein sequence ID" value="GMH50581.1"/>
    <property type="molecule type" value="Genomic_DNA"/>
</dbReference>
<sequence>MEVAPHPTTDVPPPPSGRRDSLTAEAAHAAMKNLTQNFWVKLRSFLFGSGIFSLISSLLPVLSIFLMRLATLEISSKFYSDSDNNLISPIVNNVTVVTFTPERRKSYFCSSSGFVSTVTAACIVLFWTTTWLATLLRCHVMFRMTTAGKAINITLTFLSLSLCSFLHIKELDYQGEHGEGSSNPPTQTIFPAVVAFLPPALFTIAYVTSTNNIISQSLSKNDPNTRPSLIKIYLIFFTVLFLETFTQVVYAFLVLAYFFQEDTSTFARFLVRMIGQVVLLNVGVELSWRWTAYANENLGVETKNAAVATFGFYACVVPLLGRVMQGSAETIFESVIYEVAGTIAELFLADSFLKSKTPIVDTVLTIKYMLTNNAKPPNEADPSAASPETKRRLTRSLLTGLEKWERMFCETCMIVLTITEAAALITSSLFWLFMRANPSAGPGSPALPKTQSLKSMAIMLFGELVVTDGAVAYASNKFTNRYVVNLASAWTEFREERKYLVWYLVILMSFYSVTVILNLPTNMCFTSPITNEMNWALTSCPGSQSQLNINEFARVSAPYETEWLEATTN</sequence>
<keyword evidence="2" id="KW-1133">Transmembrane helix</keyword>
<evidence type="ECO:0000313" key="4">
    <source>
        <dbReference type="Proteomes" id="UP001162640"/>
    </source>
</evidence>
<feature type="region of interest" description="Disordered" evidence="1">
    <location>
        <begin position="1"/>
        <end position="20"/>
    </location>
</feature>
<organism evidence="3 4">
    <name type="scientific">Triparma laevis f. inornata</name>
    <dbReference type="NCBI Taxonomy" id="1714386"/>
    <lineage>
        <taxon>Eukaryota</taxon>
        <taxon>Sar</taxon>
        <taxon>Stramenopiles</taxon>
        <taxon>Ochrophyta</taxon>
        <taxon>Bolidophyceae</taxon>
        <taxon>Parmales</taxon>
        <taxon>Triparmaceae</taxon>
        <taxon>Triparma</taxon>
    </lineage>
</organism>
<feature type="transmembrane region" description="Helical" evidence="2">
    <location>
        <begin position="114"/>
        <end position="138"/>
    </location>
</feature>
<dbReference type="AlphaFoldDB" id="A0A9W6ZE45"/>
<feature type="transmembrane region" description="Helical" evidence="2">
    <location>
        <begin position="150"/>
        <end position="168"/>
    </location>
</feature>
<feature type="transmembrane region" description="Helical" evidence="2">
    <location>
        <begin position="500"/>
        <end position="519"/>
    </location>
</feature>
<feature type="transmembrane region" description="Helical" evidence="2">
    <location>
        <begin position="265"/>
        <end position="284"/>
    </location>
</feature>
<evidence type="ECO:0000256" key="1">
    <source>
        <dbReference type="SAM" id="MobiDB-lite"/>
    </source>
</evidence>
<feature type="transmembrane region" description="Helical" evidence="2">
    <location>
        <begin position="45"/>
        <end position="67"/>
    </location>
</feature>
<proteinExistence type="predicted"/>
<dbReference type="Proteomes" id="UP001162640">
    <property type="component" value="Unassembled WGS sequence"/>
</dbReference>
<keyword evidence="2" id="KW-0812">Transmembrane</keyword>
<reference evidence="4" key="1">
    <citation type="journal article" date="2023" name="Commun. Biol.">
        <title>Genome analysis of Parmales, the sister group of diatoms, reveals the evolutionary specialization of diatoms from phago-mixotrophs to photoautotrophs.</title>
        <authorList>
            <person name="Ban H."/>
            <person name="Sato S."/>
            <person name="Yoshikawa S."/>
            <person name="Yamada K."/>
            <person name="Nakamura Y."/>
            <person name="Ichinomiya M."/>
            <person name="Sato N."/>
            <person name="Blanc-Mathieu R."/>
            <person name="Endo H."/>
            <person name="Kuwata A."/>
            <person name="Ogata H."/>
        </authorList>
    </citation>
    <scope>NUCLEOTIDE SEQUENCE [LARGE SCALE GENOMIC DNA]</scope>
</reference>
<feature type="transmembrane region" description="Helical" evidence="2">
    <location>
        <begin position="453"/>
        <end position="474"/>
    </location>
</feature>
<feature type="transmembrane region" description="Helical" evidence="2">
    <location>
        <begin position="188"/>
        <end position="208"/>
    </location>
</feature>
<accession>A0A9W6ZE45</accession>
<feature type="transmembrane region" description="Helical" evidence="2">
    <location>
        <begin position="413"/>
        <end position="433"/>
    </location>
</feature>
<comment type="caution">
    <text evidence="3">The sequence shown here is derived from an EMBL/GenBank/DDBJ whole genome shotgun (WGS) entry which is preliminary data.</text>
</comment>
<keyword evidence="2" id="KW-0472">Membrane</keyword>
<evidence type="ECO:0000313" key="3">
    <source>
        <dbReference type="EMBL" id="GMH50581.1"/>
    </source>
</evidence>
<evidence type="ECO:0008006" key="5">
    <source>
        <dbReference type="Google" id="ProtNLM"/>
    </source>
</evidence>
<evidence type="ECO:0000256" key="2">
    <source>
        <dbReference type="SAM" id="Phobius"/>
    </source>
</evidence>
<name>A0A9W6ZE45_9STRA</name>
<protein>
    <recommendedName>
        <fullName evidence="5">Transmembrane protein</fullName>
    </recommendedName>
</protein>
<feature type="transmembrane region" description="Helical" evidence="2">
    <location>
        <begin position="229"/>
        <end position="259"/>
    </location>
</feature>
<gene>
    <name evidence="3" type="ORF">TL16_g00811</name>
</gene>